<evidence type="ECO:0000256" key="1">
    <source>
        <dbReference type="ARBA" id="ARBA00022741"/>
    </source>
</evidence>
<proteinExistence type="predicted"/>
<dbReference type="Proteomes" id="UP001286456">
    <property type="component" value="Unassembled WGS sequence"/>
</dbReference>
<dbReference type="GO" id="GO:0048312">
    <property type="term" value="P:intracellular distribution of mitochondria"/>
    <property type="evidence" value="ECO:0007669"/>
    <property type="project" value="TreeGrafter"/>
</dbReference>
<keyword evidence="1" id="KW-0547">Nucleotide-binding</keyword>
<dbReference type="AlphaFoldDB" id="A0AAE0M422"/>
<dbReference type="GO" id="GO:0003924">
    <property type="term" value="F:GTPase activity"/>
    <property type="evidence" value="ECO:0007669"/>
    <property type="project" value="InterPro"/>
</dbReference>
<dbReference type="PROSITE" id="PS51388">
    <property type="entry name" value="GED"/>
    <property type="match status" value="1"/>
</dbReference>
<dbReference type="InterPro" id="IPR001401">
    <property type="entry name" value="Dynamin_GTPase"/>
</dbReference>
<evidence type="ECO:0000313" key="6">
    <source>
        <dbReference type="EMBL" id="KAK3317134.1"/>
    </source>
</evidence>
<feature type="domain" description="Dynamin-type G" evidence="5">
    <location>
        <begin position="29"/>
        <end position="321"/>
    </location>
</feature>
<gene>
    <name evidence="6" type="ORF">B0T19DRAFT_302171</name>
</gene>
<feature type="region of interest" description="Disordered" evidence="3">
    <location>
        <begin position="412"/>
        <end position="433"/>
    </location>
</feature>
<feature type="domain" description="GED" evidence="4">
    <location>
        <begin position="664"/>
        <end position="752"/>
    </location>
</feature>
<dbReference type="Gene3D" id="1.20.120.1240">
    <property type="entry name" value="Dynamin, middle domain"/>
    <property type="match status" value="1"/>
</dbReference>
<dbReference type="GO" id="GO:0016559">
    <property type="term" value="P:peroxisome fission"/>
    <property type="evidence" value="ECO:0007669"/>
    <property type="project" value="TreeGrafter"/>
</dbReference>
<dbReference type="SMART" id="SM00053">
    <property type="entry name" value="DYNc"/>
    <property type="match status" value="1"/>
</dbReference>
<dbReference type="Pfam" id="PF01031">
    <property type="entry name" value="Dynamin_M"/>
    <property type="match status" value="1"/>
</dbReference>
<reference evidence="6" key="2">
    <citation type="submission" date="2023-06" db="EMBL/GenBank/DDBJ databases">
        <authorList>
            <consortium name="Lawrence Berkeley National Laboratory"/>
            <person name="Haridas S."/>
            <person name="Hensen N."/>
            <person name="Bonometti L."/>
            <person name="Westerberg I."/>
            <person name="Brannstrom I.O."/>
            <person name="Guillou S."/>
            <person name="Cros-Aarteil S."/>
            <person name="Calhoun S."/>
            <person name="Kuo A."/>
            <person name="Mondo S."/>
            <person name="Pangilinan J."/>
            <person name="Riley R."/>
            <person name="Labutti K."/>
            <person name="Andreopoulos B."/>
            <person name="Lipzen A."/>
            <person name="Chen C."/>
            <person name="Yanf M."/>
            <person name="Daum C."/>
            <person name="Ng V."/>
            <person name="Clum A."/>
            <person name="Steindorff A."/>
            <person name="Ohm R."/>
            <person name="Martin F."/>
            <person name="Silar P."/>
            <person name="Natvig D."/>
            <person name="Lalanne C."/>
            <person name="Gautier V."/>
            <person name="Ament-Velasquez S.L."/>
            <person name="Kruys A."/>
            <person name="Hutchinson M.I."/>
            <person name="Powell A.J."/>
            <person name="Barry K."/>
            <person name="Miller A.N."/>
            <person name="Grigoriev I.V."/>
            <person name="Debuchy R."/>
            <person name="Gladieux P."/>
            <person name="Thoren M.H."/>
            <person name="Johannesson H."/>
        </authorList>
    </citation>
    <scope>NUCLEOTIDE SEQUENCE</scope>
    <source>
        <strain evidence="6">SMH4131-1</strain>
    </source>
</reference>
<comment type="caution">
    <text evidence="6">The sequence shown here is derived from an EMBL/GenBank/DDBJ whole genome shotgun (WGS) entry which is preliminary data.</text>
</comment>
<reference evidence="6" key="1">
    <citation type="journal article" date="2023" name="Mol. Phylogenet. Evol.">
        <title>Genome-scale phylogeny and comparative genomics of the fungal order Sordariales.</title>
        <authorList>
            <person name="Hensen N."/>
            <person name="Bonometti L."/>
            <person name="Westerberg I."/>
            <person name="Brannstrom I.O."/>
            <person name="Guillou S."/>
            <person name="Cros-Aarteil S."/>
            <person name="Calhoun S."/>
            <person name="Haridas S."/>
            <person name="Kuo A."/>
            <person name="Mondo S."/>
            <person name="Pangilinan J."/>
            <person name="Riley R."/>
            <person name="LaButti K."/>
            <person name="Andreopoulos B."/>
            <person name="Lipzen A."/>
            <person name="Chen C."/>
            <person name="Yan M."/>
            <person name="Daum C."/>
            <person name="Ng V."/>
            <person name="Clum A."/>
            <person name="Steindorff A."/>
            <person name="Ohm R.A."/>
            <person name="Martin F."/>
            <person name="Silar P."/>
            <person name="Natvig D.O."/>
            <person name="Lalanne C."/>
            <person name="Gautier V."/>
            <person name="Ament-Velasquez S.L."/>
            <person name="Kruys A."/>
            <person name="Hutchinson M.I."/>
            <person name="Powell A.J."/>
            <person name="Barry K."/>
            <person name="Miller A.N."/>
            <person name="Grigoriev I.V."/>
            <person name="Debuchy R."/>
            <person name="Gladieux P."/>
            <person name="Hiltunen Thoren M."/>
            <person name="Johannesson H."/>
        </authorList>
    </citation>
    <scope>NUCLEOTIDE SEQUENCE</scope>
    <source>
        <strain evidence="6">SMH4131-1</strain>
    </source>
</reference>
<dbReference type="GO" id="GO:0005739">
    <property type="term" value="C:mitochondrion"/>
    <property type="evidence" value="ECO:0007669"/>
    <property type="project" value="TreeGrafter"/>
</dbReference>
<dbReference type="PANTHER" id="PTHR11566:SF215">
    <property type="entry name" value="DYNAMIN GTPASE"/>
    <property type="match status" value="1"/>
</dbReference>
<organism evidence="6 7">
    <name type="scientific">Cercophora scortea</name>
    <dbReference type="NCBI Taxonomy" id="314031"/>
    <lineage>
        <taxon>Eukaryota</taxon>
        <taxon>Fungi</taxon>
        <taxon>Dikarya</taxon>
        <taxon>Ascomycota</taxon>
        <taxon>Pezizomycotina</taxon>
        <taxon>Sordariomycetes</taxon>
        <taxon>Sordariomycetidae</taxon>
        <taxon>Sordariales</taxon>
        <taxon>Lasiosphaeriaceae</taxon>
        <taxon>Cercophora</taxon>
    </lineage>
</organism>
<accession>A0AAE0M422</accession>
<dbReference type="PANTHER" id="PTHR11566">
    <property type="entry name" value="DYNAMIN"/>
    <property type="match status" value="1"/>
</dbReference>
<dbReference type="InterPro" id="IPR027417">
    <property type="entry name" value="P-loop_NTPase"/>
</dbReference>
<dbReference type="GO" id="GO:0016020">
    <property type="term" value="C:membrane"/>
    <property type="evidence" value="ECO:0007669"/>
    <property type="project" value="TreeGrafter"/>
</dbReference>
<dbReference type="PROSITE" id="PS51718">
    <property type="entry name" value="G_DYNAMIN_2"/>
    <property type="match status" value="1"/>
</dbReference>
<keyword evidence="2" id="KW-0342">GTP-binding</keyword>
<dbReference type="SUPFAM" id="SSF52540">
    <property type="entry name" value="P-loop containing nucleoside triphosphate hydrolases"/>
    <property type="match status" value="1"/>
</dbReference>
<dbReference type="GO" id="GO:0008017">
    <property type="term" value="F:microtubule binding"/>
    <property type="evidence" value="ECO:0007669"/>
    <property type="project" value="TreeGrafter"/>
</dbReference>
<dbReference type="GO" id="GO:0000266">
    <property type="term" value="P:mitochondrial fission"/>
    <property type="evidence" value="ECO:0007669"/>
    <property type="project" value="TreeGrafter"/>
</dbReference>
<dbReference type="GO" id="GO:0005874">
    <property type="term" value="C:microtubule"/>
    <property type="evidence" value="ECO:0007669"/>
    <property type="project" value="TreeGrafter"/>
</dbReference>
<dbReference type="InterPro" id="IPR022812">
    <property type="entry name" value="Dynamin"/>
</dbReference>
<dbReference type="InterPro" id="IPR000375">
    <property type="entry name" value="Dynamin_stalk"/>
</dbReference>
<sequence>MADDSNDGLGNRALLDKVDKLRELGISSQIPLPQIVVVGDQSSGKSSTLESLTGFHMPRSVTLCTRYATEIICRREQETSLMISIQPAHGCSPNEAARKREFRRSVRNLGGQEFMSVLEEIPAIMGIKANATDKVSCPTFSRDVLRIEKSGPQEEHLTIIDVPGIFENESPGLTTKDDIALVEGMVKHYIKDSRTIILAVVPCNVDIATQKIIKLASEADPEGKRTLGVLTKPDLVLEQATINAVTGLIKGQRRDLQLGYCVVRNRGADDLTSSLETRNRAEMEFFSRPPWSQLDKTRLGIPALRARLRELLMDRTKSEFPKVKREIMDMLKDSKQQLEAMGPARSEPDEQRAYLGAIEQRYTEMKKFGLDAYYTGHPVFSKRDDLKLITRIRELNEAFSKVFFEKAHSRSFNESADPQAPGETDSPGRAEKCEDRQWASSLALVSGLPSTYGSDLSPGPRDLVYDLTFLIPVSGESDLDGILSEPLECLDPDPDSINEHLEELYLKSRGYELGTFNWAIIPTSFRDQAKKWENLTLAHVSNAILVVHHFIHEIIWETCPDAKIRTELWAFILDDLLECYHRAMEHAKFLLHVELNGNAVTCNPEFDSLLRRARHDGIMGLLQPHAVCLRKSDDPGLDTSKSRYVLLDQATAYAAGNSSLESICSHIHDVVKCYYNVARSRFVDNICVQVIEHFLLSGDKGPLRVFCSSHVLKMSAETLDAIAGEDIVSRSRREALGRSIKRLEEARKVVHG</sequence>
<evidence type="ECO:0000259" key="4">
    <source>
        <dbReference type="PROSITE" id="PS51388"/>
    </source>
</evidence>
<name>A0AAE0M422_9PEZI</name>
<dbReference type="GO" id="GO:0006897">
    <property type="term" value="P:endocytosis"/>
    <property type="evidence" value="ECO:0007669"/>
    <property type="project" value="TreeGrafter"/>
</dbReference>
<dbReference type="Pfam" id="PF00350">
    <property type="entry name" value="Dynamin_N"/>
    <property type="match status" value="1"/>
</dbReference>
<dbReference type="FunFam" id="3.40.50.300:FF:001425">
    <property type="entry name" value="Dynamin GTPase, putative"/>
    <property type="match status" value="1"/>
</dbReference>
<dbReference type="CDD" id="cd08771">
    <property type="entry name" value="DLP_1"/>
    <property type="match status" value="1"/>
</dbReference>
<protein>
    <submittedName>
        <fullName evidence="6">Dynamin family protein</fullName>
    </submittedName>
</protein>
<evidence type="ECO:0000256" key="3">
    <source>
        <dbReference type="SAM" id="MobiDB-lite"/>
    </source>
</evidence>
<dbReference type="InterPro" id="IPR030381">
    <property type="entry name" value="G_DYNAMIN_dom"/>
</dbReference>
<dbReference type="Gene3D" id="3.40.50.300">
    <property type="entry name" value="P-loop containing nucleotide triphosphate hydrolases"/>
    <property type="match status" value="1"/>
</dbReference>
<evidence type="ECO:0000313" key="7">
    <source>
        <dbReference type="Proteomes" id="UP001286456"/>
    </source>
</evidence>
<dbReference type="EMBL" id="JAUEPO010000008">
    <property type="protein sequence ID" value="KAK3317134.1"/>
    <property type="molecule type" value="Genomic_DNA"/>
</dbReference>
<dbReference type="PRINTS" id="PR00195">
    <property type="entry name" value="DYNAMIN"/>
</dbReference>
<dbReference type="InterPro" id="IPR020850">
    <property type="entry name" value="GED_dom"/>
</dbReference>
<evidence type="ECO:0000259" key="5">
    <source>
        <dbReference type="PROSITE" id="PS51718"/>
    </source>
</evidence>
<keyword evidence="7" id="KW-1185">Reference proteome</keyword>
<dbReference type="GO" id="GO:0005525">
    <property type="term" value="F:GTP binding"/>
    <property type="evidence" value="ECO:0007669"/>
    <property type="project" value="InterPro"/>
</dbReference>
<evidence type="ECO:0000256" key="2">
    <source>
        <dbReference type="ARBA" id="ARBA00023134"/>
    </source>
</evidence>
<dbReference type="InterPro" id="IPR045063">
    <property type="entry name" value="Dynamin_N"/>
</dbReference>